<proteinExistence type="predicted"/>
<evidence type="ECO:0000313" key="3">
    <source>
        <dbReference type="Proteomes" id="UP000281128"/>
    </source>
</evidence>
<evidence type="ECO:0000256" key="1">
    <source>
        <dbReference type="SAM" id="MobiDB-lite"/>
    </source>
</evidence>
<accession>A0A3A8AV38</accession>
<dbReference type="EMBL" id="RAPE01000001">
    <property type="protein sequence ID" value="RKF16108.1"/>
    <property type="molecule type" value="Genomic_DNA"/>
</dbReference>
<comment type="caution">
    <text evidence="2">The sequence shown here is derived from an EMBL/GenBank/DDBJ whole genome shotgun (WGS) entry which is preliminary data.</text>
</comment>
<name>A0A3A8AV38_9RHOB</name>
<evidence type="ECO:0000313" key="2">
    <source>
        <dbReference type="EMBL" id="RKF16108.1"/>
    </source>
</evidence>
<dbReference type="AlphaFoldDB" id="A0A3A8AV38"/>
<gene>
    <name evidence="2" type="ORF">D6850_00620</name>
</gene>
<sequence length="69" mass="7184">MQNTWILDVLADLKTFAQNNNLGALAEYLDDTSLVAAAELASLGEGSSGHDRRSAGALGCHFGTPRGGH</sequence>
<dbReference type="OrthoDB" id="7659348at2"/>
<keyword evidence="3" id="KW-1185">Reference proteome</keyword>
<reference evidence="2 3" key="1">
    <citation type="submission" date="2018-09" db="EMBL/GenBank/DDBJ databases">
        <title>Roseovarius spongiae sp. nov., isolated from a marine sponge.</title>
        <authorList>
            <person name="Zhuang L."/>
            <person name="Luo L."/>
        </authorList>
    </citation>
    <scope>NUCLEOTIDE SEQUENCE [LARGE SCALE GENOMIC DNA]</scope>
    <source>
        <strain evidence="2 3">HN-E21</strain>
    </source>
</reference>
<feature type="region of interest" description="Disordered" evidence="1">
    <location>
        <begin position="44"/>
        <end position="69"/>
    </location>
</feature>
<dbReference type="Proteomes" id="UP000281128">
    <property type="component" value="Unassembled WGS sequence"/>
</dbReference>
<organism evidence="2 3">
    <name type="scientific">Roseovarius spongiae</name>
    <dbReference type="NCBI Taxonomy" id="2320272"/>
    <lineage>
        <taxon>Bacteria</taxon>
        <taxon>Pseudomonadati</taxon>
        <taxon>Pseudomonadota</taxon>
        <taxon>Alphaproteobacteria</taxon>
        <taxon>Rhodobacterales</taxon>
        <taxon>Roseobacteraceae</taxon>
        <taxon>Roseovarius</taxon>
    </lineage>
</organism>
<protein>
    <submittedName>
        <fullName evidence="2">Uncharacterized protein</fullName>
    </submittedName>
</protein>